<dbReference type="RefSeq" id="WP_377247914.1">
    <property type="nucleotide sequence ID" value="NZ_JBHLUH010000009.1"/>
</dbReference>
<evidence type="ECO:0000256" key="3">
    <source>
        <dbReference type="ARBA" id="ARBA00022729"/>
    </source>
</evidence>
<feature type="chain" id="PRO_5046083988" evidence="4">
    <location>
        <begin position="19"/>
        <end position="322"/>
    </location>
</feature>
<evidence type="ECO:0000256" key="1">
    <source>
        <dbReference type="ARBA" id="ARBA00004418"/>
    </source>
</evidence>
<proteinExistence type="inferred from homology"/>
<dbReference type="PANTHER" id="PTHR30024">
    <property type="entry name" value="ALIPHATIC SULFONATES-BINDING PROTEIN-RELATED"/>
    <property type="match status" value="1"/>
</dbReference>
<dbReference type="Pfam" id="PF13379">
    <property type="entry name" value="NMT1_2"/>
    <property type="match status" value="1"/>
</dbReference>
<comment type="caution">
    <text evidence="5">The sequence shown here is derived from an EMBL/GenBank/DDBJ whole genome shotgun (WGS) entry which is preliminary data.</text>
</comment>
<comment type="subcellular location">
    <subcellularLocation>
        <location evidence="1">Periplasm</location>
    </subcellularLocation>
</comment>
<evidence type="ECO:0000313" key="6">
    <source>
        <dbReference type="Proteomes" id="UP001589867"/>
    </source>
</evidence>
<dbReference type="Gene3D" id="3.40.190.10">
    <property type="entry name" value="Periplasmic binding protein-like II"/>
    <property type="match status" value="2"/>
</dbReference>
<comment type="similarity">
    <text evidence="2">Belongs to the bacterial solute-binding protein SsuA/TauA family.</text>
</comment>
<sequence length="322" mass="33413">MRYLATAAALLLSVTACGGDSGSDSGAAAGPTKIKIGVSPNVNVAGMQIGIDQGKFTARELAVELDSHQSSSASVPLLLNNQWQMTTAGAATVISAIAEGVDLKIVSSVSYNVVTDDGASRATLVRANSGITTFQQVKGKLGVNGLGSSLDIHTRATIDKAGGDSKQLTSVEIPQSNAVAALRDGTVDAITVTQPFAYRASQDPSLRSLGDPAISALDSEQAPIIYTVVAGSFAEKNAEALRQFVEALGEASTVANDDPQAARQAASKLTELPVEQLAKIPLPGYGTEIDRDVLQHEIDVLVQYGDLAKEKAPSVDDLLWKP</sequence>
<dbReference type="PROSITE" id="PS51257">
    <property type="entry name" value="PROKAR_LIPOPROTEIN"/>
    <property type="match status" value="1"/>
</dbReference>
<accession>A0ABV6LYW9</accession>
<reference evidence="5 6" key="1">
    <citation type="submission" date="2024-09" db="EMBL/GenBank/DDBJ databases">
        <authorList>
            <person name="Sun Q."/>
            <person name="Mori K."/>
        </authorList>
    </citation>
    <scope>NUCLEOTIDE SEQUENCE [LARGE SCALE GENOMIC DNA]</scope>
    <source>
        <strain evidence="5 6">TBRC 3947</strain>
    </source>
</reference>
<dbReference type="Proteomes" id="UP001589867">
    <property type="component" value="Unassembled WGS sequence"/>
</dbReference>
<evidence type="ECO:0000256" key="4">
    <source>
        <dbReference type="SAM" id="SignalP"/>
    </source>
</evidence>
<name>A0ABV6LYW9_9ACTN</name>
<feature type="signal peptide" evidence="4">
    <location>
        <begin position="1"/>
        <end position="18"/>
    </location>
</feature>
<dbReference type="EMBL" id="JBHLUH010000009">
    <property type="protein sequence ID" value="MFC0527633.1"/>
    <property type="molecule type" value="Genomic_DNA"/>
</dbReference>
<keyword evidence="3 4" id="KW-0732">Signal</keyword>
<evidence type="ECO:0000313" key="5">
    <source>
        <dbReference type="EMBL" id="MFC0527633.1"/>
    </source>
</evidence>
<organism evidence="5 6">
    <name type="scientific">Phytohabitans kaempferiae</name>
    <dbReference type="NCBI Taxonomy" id="1620943"/>
    <lineage>
        <taxon>Bacteria</taxon>
        <taxon>Bacillati</taxon>
        <taxon>Actinomycetota</taxon>
        <taxon>Actinomycetes</taxon>
        <taxon>Micromonosporales</taxon>
        <taxon>Micromonosporaceae</taxon>
    </lineage>
</organism>
<keyword evidence="6" id="KW-1185">Reference proteome</keyword>
<gene>
    <name evidence="5" type="ORF">ACFFIA_08175</name>
</gene>
<dbReference type="SUPFAM" id="SSF53850">
    <property type="entry name" value="Periplasmic binding protein-like II"/>
    <property type="match status" value="1"/>
</dbReference>
<evidence type="ECO:0000256" key="2">
    <source>
        <dbReference type="ARBA" id="ARBA00010742"/>
    </source>
</evidence>
<protein>
    <submittedName>
        <fullName evidence="5">ABC transporter substrate-binding protein</fullName>
    </submittedName>
</protein>
<dbReference type="PANTHER" id="PTHR30024:SF47">
    <property type="entry name" value="TAURINE-BINDING PERIPLASMIC PROTEIN"/>
    <property type="match status" value="1"/>
</dbReference>